<organism evidence="2 3">
    <name type="scientific">Punica granatum</name>
    <name type="common">Pomegranate</name>
    <dbReference type="NCBI Taxonomy" id="22663"/>
    <lineage>
        <taxon>Eukaryota</taxon>
        <taxon>Viridiplantae</taxon>
        <taxon>Streptophyta</taxon>
        <taxon>Embryophyta</taxon>
        <taxon>Tracheophyta</taxon>
        <taxon>Spermatophyta</taxon>
        <taxon>Magnoliopsida</taxon>
        <taxon>eudicotyledons</taxon>
        <taxon>Gunneridae</taxon>
        <taxon>Pentapetalae</taxon>
        <taxon>rosids</taxon>
        <taxon>malvids</taxon>
        <taxon>Myrtales</taxon>
        <taxon>Lythraceae</taxon>
        <taxon>Punica</taxon>
    </lineage>
</organism>
<sequence length="106" mass="11140">MVLTDPSTHVPEIGDAPAPPTTPAPAVYPVNVPLPPPSAPTAVLLRPAAFLTLDPVMFAPLLVFMPIPIYTAPPPMVFPASTAFASAHTTKSFPFPTLQPNISLPY</sequence>
<dbReference type="Proteomes" id="UP000197138">
    <property type="component" value="Unassembled WGS sequence"/>
</dbReference>
<dbReference type="AlphaFoldDB" id="A0A218WJI8"/>
<evidence type="ECO:0000256" key="1">
    <source>
        <dbReference type="SAM" id="MobiDB-lite"/>
    </source>
</evidence>
<gene>
    <name evidence="2" type="ORF">CDL15_Pgr009135</name>
</gene>
<feature type="region of interest" description="Disordered" evidence="1">
    <location>
        <begin position="1"/>
        <end position="22"/>
    </location>
</feature>
<accession>A0A218WJI8</accession>
<name>A0A218WJI8_PUNGR</name>
<comment type="caution">
    <text evidence="2">The sequence shown here is derived from an EMBL/GenBank/DDBJ whole genome shotgun (WGS) entry which is preliminary data.</text>
</comment>
<evidence type="ECO:0000313" key="2">
    <source>
        <dbReference type="EMBL" id="OWM72678.1"/>
    </source>
</evidence>
<evidence type="ECO:0000313" key="3">
    <source>
        <dbReference type="Proteomes" id="UP000197138"/>
    </source>
</evidence>
<dbReference type="EMBL" id="MTKT01004263">
    <property type="protein sequence ID" value="OWM72678.1"/>
    <property type="molecule type" value="Genomic_DNA"/>
</dbReference>
<proteinExistence type="predicted"/>
<protein>
    <submittedName>
        <fullName evidence="2">Uncharacterized protein</fullName>
    </submittedName>
</protein>
<reference evidence="3" key="1">
    <citation type="journal article" date="2017" name="Plant J.">
        <title>The pomegranate (Punica granatum L.) genome and the genomics of punicalagin biosynthesis.</title>
        <authorList>
            <person name="Qin G."/>
            <person name="Xu C."/>
            <person name="Ming R."/>
            <person name="Tang H."/>
            <person name="Guyot R."/>
            <person name="Kramer E.M."/>
            <person name="Hu Y."/>
            <person name="Yi X."/>
            <person name="Qi Y."/>
            <person name="Xu X."/>
            <person name="Gao Z."/>
            <person name="Pan H."/>
            <person name="Jian J."/>
            <person name="Tian Y."/>
            <person name="Yue Z."/>
            <person name="Xu Y."/>
        </authorList>
    </citation>
    <scope>NUCLEOTIDE SEQUENCE [LARGE SCALE GENOMIC DNA]</scope>
    <source>
        <strain evidence="3">cv. Dabenzi</strain>
    </source>
</reference>